<dbReference type="AlphaFoldDB" id="A0AAQ3UK47"/>
<name>A0AAQ3UK47_PASNO</name>
<reference evidence="1 2" key="1">
    <citation type="submission" date="2024-02" db="EMBL/GenBank/DDBJ databases">
        <title>High-quality chromosome-scale genome assembly of Pensacola bahiagrass (Paspalum notatum Flugge var. saurae).</title>
        <authorList>
            <person name="Vega J.M."/>
            <person name="Podio M."/>
            <person name="Orjuela J."/>
            <person name="Siena L.A."/>
            <person name="Pessino S.C."/>
            <person name="Combes M.C."/>
            <person name="Mariac C."/>
            <person name="Albertini E."/>
            <person name="Pupilli F."/>
            <person name="Ortiz J.P.A."/>
            <person name="Leblanc O."/>
        </authorList>
    </citation>
    <scope>NUCLEOTIDE SEQUENCE [LARGE SCALE GENOMIC DNA]</scope>
    <source>
        <strain evidence="1">R1</strain>
        <tissue evidence="1">Leaf</tissue>
    </source>
</reference>
<dbReference type="PANTHER" id="PTHR10894:SF35">
    <property type="entry name" value="PROTEIN, PUTATIVE, EXPRESSED-RELATED"/>
    <property type="match status" value="1"/>
</dbReference>
<dbReference type="PANTHER" id="PTHR10894">
    <property type="entry name" value="NUCLEOLAR PROTEIN 5 NUCLEOLAR PROTEIN NOP5 NOP58"/>
    <property type="match status" value="1"/>
</dbReference>
<gene>
    <name evidence="1" type="ORF">U9M48_036923</name>
</gene>
<evidence type="ECO:0000313" key="2">
    <source>
        <dbReference type="Proteomes" id="UP001341281"/>
    </source>
</evidence>
<dbReference type="GO" id="GO:0032040">
    <property type="term" value="C:small-subunit processome"/>
    <property type="evidence" value="ECO:0007669"/>
    <property type="project" value="InterPro"/>
</dbReference>
<organism evidence="1 2">
    <name type="scientific">Paspalum notatum var. saurae</name>
    <dbReference type="NCBI Taxonomy" id="547442"/>
    <lineage>
        <taxon>Eukaryota</taxon>
        <taxon>Viridiplantae</taxon>
        <taxon>Streptophyta</taxon>
        <taxon>Embryophyta</taxon>
        <taxon>Tracheophyta</taxon>
        <taxon>Spermatophyta</taxon>
        <taxon>Magnoliopsida</taxon>
        <taxon>Liliopsida</taxon>
        <taxon>Poales</taxon>
        <taxon>Poaceae</taxon>
        <taxon>PACMAD clade</taxon>
        <taxon>Panicoideae</taxon>
        <taxon>Andropogonodae</taxon>
        <taxon>Paspaleae</taxon>
        <taxon>Paspalinae</taxon>
        <taxon>Paspalum</taxon>
    </lineage>
</organism>
<dbReference type="GO" id="GO:0031428">
    <property type="term" value="C:box C/D methylation guide snoRNP complex"/>
    <property type="evidence" value="ECO:0007669"/>
    <property type="project" value="InterPro"/>
</dbReference>
<protein>
    <submittedName>
        <fullName evidence="1">Uncharacterized protein</fullName>
    </submittedName>
</protein>
<dbReference type="GO" id="GO:0030515">
    <property type="term" value="F:snoRNA binding"/>
    <property type="evidence" value="ECO:0007669"/>
    <property type="project" value="InterPro"/>
</dbReference>
<proteinExistence type="predicted"/>
<dbReference type="Proteomes" id="UP001341281">
    <property type="component" value="Chromosome 08"/>
</dbReference>
<evidence type="ECO:0000313" key="1">
    <source>
        <dbReference type="EMBL" id="WVZ90639.1"/>
    </source>
</evidence>
<sequence length="234" mass="26821">MAVGKPGYKGVIERALVCQTPLFAFVRLCVDNLGHQFCCHFFQDIHCLFVMEVMWGLQNIMHFLVPQEKMKLRNKDRVPMSQGLKVHLNRYGFDVKLDMVNANILMAACILFDCENSYVKNSKILRLAGEIIKDISGIDPEFFDLMEFATVLKIICYHAERTISEEAMFTQNVVNTLVRDAHKYESKIDKGIYLKAYHQIVDIHKDVAKTRKILEFLASCCLHVLANRAEGSAK</sequence>
<feature type="non-terminal residue" evidence="1">
    <location>
        <position position="234"/>
    </location>
</feature>
<keyword evidence="2" id="KW-1185">Reference proteome</keyword>
<dbReference type="InterPro" id="IPR045056">
    <property type="entry name" value="Nop56/Nop58"/>
</dbReference>
<dbReference type="EMBL" id="CP144752">
    <property type="protein sequence ID" value="WVZ90639.1"/>
    <property type="molecule type" value="Genomic_DNA"/>
</dbReference>
<accession>A0AAQ3UK47</accession>